<evidence type="ECO:0000313" key="2">
    <source>
        <dbReference type="Proteomes" id="UP001236014"/>
    </source>
</evidence>
<sequence length="47" mass="4738">MQENTNIVETVEELQVEELVETTAAGTAFCIGSAGCPSSAGTASSFG</sequence>
<keyword evidence="2" id="KW-1185">Reference proteome</keyword>
<dbReference type="AlphaFoldDB" id="A0A9Y2MW23"/>
<dbReference type="RefSeq" id="WP_285971291.1">
    <property type="nucleotide sequence ID" value="NZ_CP127294.1"/>
</dbReference>
<dbReference type="EMBL" id="CP127294">
    <property type="protein sequence ID" value="WIX80666.1"/>
    <property type="molecule type" value="Genomic_DNA"/>
</dbReference>
<gene>
    <name evidence="1" type="ORF">QRX50_07830</name>
</gene>
<dbReference type="InterPro" id="IPR049803">
    <property type="entry name" value="RiPP_thiocil-like"/>
</dbReference>
<protein>
    <submittedName>
        <fullName evidence="1">Thiocillin family RiPP</fullName>
    </submittedName>
</protein>
<evidence type="ECO:0000313" key="1">
    <source>
        <dbReference type="EMBL" id="WIX80666.1"/>
    </source>
</evidence>
<dbReference type="Proteomes" id="UP001236014">
    <property type="component" value="Chromosome"/>
</dbReference>
<accession>A0A9Y2MW23</accession>
<reference evidence="1 2" key="1">
    <citation type="submission" date="2023-06" db="EMBL/GenBank/DDBJ databases">
        <authorList>
            <person name="Oyuntsetseg B."/>
            <person name="Kim S.B."/>
        </authorList>
    </citation>
    <scope>NUCLEOTIDE SEQUENCE [LARGE SCALE GENOMIC DNA]</scope>
    <source>
        <strain evidence="1 2">2-15</strain>
    </source>
</reference>
<dbReference type="KEGG" id="acab:QRX50_07830"/>
<name>A0A9Y2MW23_9PSEU</name>
<dbReference type="NCBIfam" id="NF033482">
    <property type="entry name" value="RiPP_thiocil"/>
    <property type="match status" value="1"/>
</dbReference>
<organism evidence="1 2">
    <name type="scientific">Amycolatopsis carbonis</name>
    <dbReference type="NCBI Taxonomy" id="715471"/>
    <lineage>
        <taxon>Bacteria</taxon>
        <taxon>Bacillati</taxon>
        <taxon>Actinomycetota</taxon>
        <taxon>Actinomycetes</taxon>
        <taxon>Pseudonocardiales</taxon>
        <taxon>Pseudonocardiaceae</taxon>
        <taxon>Amycolatopsis</taxon>
    </lineage>
</organism>
<proteinExistence type="predicted"/>